<evidence type="ECO:0000313" key="5">
    <source>
        <dbReference type="Proteomes" id="UP000190989"/>
    </source>
</evidence>
<protein>
    <recommendedName>
        <fullName evidence="2">Anti-sigma factor antagonist</fullName>
    </recommendedName>
</protein>
<dbReference type="InterPro" id="IPR002645">
    <property type="entry name" value="STAS_dom"/>
</dbReference>
<sequence length="107" mass="11537">MTGNTQILRILIQHPRLDAAAAPAFRDEMAGTFANRPERVLLDLGQVEFIDSTGLGVLVSLMKQMGPGGRIAVVGANAAVRRLFQITRLDTLFVICDTEEQADATLG</sequence>
<dbReference type="PANTHER" id="PTHR33495">
    <property type="entry name" value="ANTI-SIGMA FACTOR ANTAGONIST TM_1081-RELATED-RELATED"/>
    <property type="match status" value="1"/>
</dbReference>
<dbReference type="RefSeq" id="WP_079729203.1">
    <property type="nucleotide sequence ID" value="NZ_FVZE01000001.1"/>
</dbReference>
<dbReference type="Proteomes" id="UP000190989">
    <property type="component" value="Unassembled WGS sequence"/>
</dbReference>
<dbReference type="InterPro" id="IPR003658">
    <property type="entry name" value="Anti-sigma_ant"/>
</dbReference>
<dbReference type="GO" id="GO:0043856">
    <property type="term" value="F:anti-sigma factor antagonist activity"/>
    <property type="evidence" value="ECO:0007669"/>
    <property type="project" value="InterPro"/>
</dbReference>
<organism evidence="4 5">
    <name type="scientific">Novosphingobium mathurense</name>
    <dbReference type="NCBI Taxonomy" id="428990"/>
    <lineage>
        <taxon>Bacteria</taxon>
        <taxon>Pseudomonadati</taxon>
        <taxon>Pseudomonadota</taxon>
        <taxon>Alphaproteobacteria</taxon>
        <taxon>Sphingomonadales</taxon>
        <taxon>Sphingomonadaceae</taxon>
        <taxon>Novosphingobium</taxon>
    </lineage>
</organism>
<dbReference type="AlphaFoldDB" id="A0A1U6GRZ8"/>
<dbReference type="InterPro" id="IPR036513">
    <property type="entry name" value="STAS_dom_sf"/>
</dbReference>
<comment type="similarity">
    <text evidence="1 2">Belongs to the anti-sigma-factor antagonist family.</text>
</comment>
<gene>
    <name evidence="4" type="ORF">SAMN06295987_101186</name>
</gene>
<keyword evidence="5" id="KW-1185">Reference proteome</keyword>
<reference evidence="5" key="1">
    <citation type="submission" date="2017-02" db="EMBL/GenBank/DDBJ databases">
        <authorList>
            <person name="Varghese N."/>
            <person name="Submissions S."/>
        </authorList>
    </citation>
    <scope>NUCLEOTIDE SEQUENCE [LARGE SCALE GENOMIC DNA]</scope>
    <source>
        <strain evidence="5">SM117</strain>
    </source>
</reference>
<dbReference type="CDD" id="cd07043">
    <property type="entry name" value="STAS_anti-anti-sigma_factors"/>
    <property type="match status" value="1"/>
</dbReference>
<dbReference type="Pfam" id="PF01740">
    <property type="entry name" value="STAS"/>
    <property type="match status" value="1"/>
</dbReference>
<dbReference type="Gene3D" id="3.30.750.24">
    <property type="entry name" value="STAS domain"/>
    <property type="match status" value="1"/>
</dbReference>
<dbReference type="NCBIfam" id="TIGR00377">
    <property type="entry name" value="ant_ant_sig"/>
    <property type="match status" value="1"/>
</dbReference>
<evidence type="ECO:0000256" key="2">
    <source>
        <dbReference type="RuleBase" id="RU003749"/>
    </source>
</evidence>
<dbReference type="PROSITE" id="PS50801">
    <property type="entry name" value="STAS"/>
    <property type="match status" value="1"/>
</dbReference>
<proteinExistence type="inferred from homology"/>
<dbReference type="STRING" id="428990.SAMN06295987_101186"/>
<evidence type="ECO:0000256" key="1">
    <source>
        <dbReference type="ARBA" id="ARBA00009013"/>
    </source>
</evidence>
<dbReference type="EMBL" id="FVZE01000001">
    <property type="protein sequence ID" value="SLJ86313.1"/>
    <property type="molecule type" value="Genomic_DNA"/>
</dbReference>
<name>A0A1U6GRZ8_9SPHN</name>
<dbReference type="SUPFAM" id="SSF52091">
    <property type="entry name" value="SpoIIaa-like"/>
    <property type="match status" value="1"/>
</dbReference>
<evidence type="ECO:0000259" key="3">
    <source>
        <dbReference type="PROSITE" id="PS50801"/>
    </source>
</evidence>
<evidence type="ECO:0000313" key="4">
    <source>
        <dbReference type="EMBL" id="SLJ86313.1"/>
    </source>
</evidence>
<accession>A0A1U6GRZ8</accession>
<feature type="domain" description="STAS" evidence="3">
    <location>
        <begin position="17"/>
        <end position="107"/>
    </location>
</feature>